<evidence type="ECO:0000259" key="8">
    <source>
        <dbReference type="Pfam" id="PF20684"/>
    </source>
</evidence>
<protein>
    <recommendedName>
        <fullName evidence="8">Rhodopsin domain-containing protein</fullName>
    </recommendedName>
</protein>
<dbReference type="PANTHER" id="PTHR33048:SF47">
    <property type="entry name" value="INTEGRAL MEMBRANE PROTEIN-RELATED"/>
    <property type="match status" value="1"/>
</dbReference>
<feature type="region of interest" description="Disordered" evidence="6">
    <location>
        <begin position="295"/>
        <end position="316"/>
    </location>
</feature>
<dbReference type="InterPro" id="IPR052337">
    <property type="entry name" value="SAT4-like"/>
</dbReference>
<evidence type="ECO:0000256" key="4">
    <source>
        <dbReference type="ARBA" id="ARBA00023136"/>
    </source>
</evidence>
<evidence type="ECO:0000256" key="6">
    <source>
        <dbReference type="SAM" id="MobiDB-lite"/>
    </source>
</evidence>
<accession>A0A6A4I9N4</accession>
<organism evidence="9 10">
    <name type="scientific">Gymnopus androsaceus JB14</name>
    <dbReference type="NCBI Taxonomy" id="1447944"/>
    <lineage>
        <taxon>Eukaryota</taxon>
        <taxon>Fungi</taxon>
        <taxon>Dikarya</taxon>
        <taxon>Basidiomycota</taxon>
        <taxon>Agaricomycotina</taxon>
        <taxon>Agaricomycetes</taxon>
        <taxon>Agaricomycetidae</taxon>
        <taxon>Agaricales</taxon>
        <taxon>Marasmiineae</taxon>
        <taxon>Omphalotaceae</taxon>
        <taxon>Gymnopus</taxon>
    </lineage>
</organism>
<keyword evidence="3 7" id="KW-1133">Transmembrane helix</keyword>
<evidence type="ECO:0000256" key="3">
    <source>
        <dbReference type="ARBA" id="ARBA00022989"/>
    </source>
</evidence>
<dbReference type="Pfam" id="PF20684">
    <property type="entry name" value="Fung_rhodopsin"/>
    <property type="match status" value="1"/>
</dbReference>
<feature type="domain" description="Rhodopsin" evidence="8">
    <location>
        <begin position="23"/>
        <end position="248"/>
    </location>
</feature>
<dbReference type="InterPro" id="IPR049326">
    <property type="entry name" value="Rhodopsin_dom_fungi"/>
</dbReference>
<feature type="transmembrane region" description="Helical" evidence="7">
    <location>
        <begin position="39"/>
        <end position="56"/>
    </location>
</feature>
<dbReference type="EMBL" id="ML769401">
    <property type="protein sequence ID" value="KAE9406563.1"/>
    <property type="molecule type" value="Genomic_DNA"/>
</dbReference>
<keyword evidence="4 7" id="KW-0472">Membrane</keyword>
<dbReference type="OrthoDB" id="3229610at2759"/>
<dbReference type="GO" id="GO:0016020">
    <property type="term" value="C:membrane"/>
    <property type="evidence" value="ECO:0007669"/>
    <property type="project" value="UniProtKB-SubCell"/>
</dbReference>
<feature type="transmembrane region" description="Helical" evidence="7">
    <location>
        <begin position="188"/>
        <end position="209"/>
    </location>
</feature>
<comment type="subcellular location">
    <subcellularLocation>
        <location evidence="1">Membrane</location>
        <topology evidence="1">Multi-pass membrane protein</topology>
    </subcellularLocation>
</comment>
<gene>
    <name evidence="9" type="ORF">BT96DRAFT_221598</name>
</gene>
<evidence type="ECO:0000256" key="5">
    <source>
        <dbReference type="ARBA" id="ARBA00038359"/>
    </source>
</evidence>
<comment type="similarity">
    <text evidence="5">Belongs to the SAT4 family.</text>
</comment>
<proteinExistence type="inferred from homology"/>
<name>A0A6A4I9N4_9AGAR</name>
<feature type="transmembrane region" description="Helical" evidence="7">
    <location>
        <begin position="221"/>
        <end position="243"/>
    </location>
</feature>
<keyword evidence="10" id="KW-1185">Reference proteome</keyword>
<feature type="transmembrane region" description="Helical" evidence="7">
    <location>
        <begin position="113"/>
        <end position="131"/>
    </location>
</feature>
<sequence>MSSTTNLVFNVTFFTISSGSTIARLWIRYRRQRLWWDDGWAILTMILSTLVDISLFGSGSNPLIPFSPQVEIVQFWVGLICFTLAVWCARISLMLSIIRLIPPLFTLRRISEWAVVSFSLICVGILTPKIYVCASYQSWRDMLDSQCNLRLKLAIGELITDLVADITLVVIPIRLLGYVNLPKDKWRMLIVIFGASLLTSAMSVVHSVFLVDSVSHSYDHFIIPIAAELELGTALTVANLGVLTPFLTRLLGKHDGDIDSKPYTHYPSIQTNGDIRMRRVSDLVASGIRLTDTGRVSTSVRVQEPDPPGPKRKHEDLMVLGSPLSSDSNAGPLDGMDCYEIPKSKLLQGNSMQQVL</sequence>
<evidence type="ECO:0000256" key="7">
    <source>
        <dbReference type="SAM" id="Phobius"/>
    </source>
</evidence>
<feature type="transmembrane region" description="Helical" evidence="7">
    <location>
        <begin position="151"/>
        <end position="176"/>
    </location>
</feature>
<dbReference type="AlphaFoldDB" id="A0A6A4I9N4"/>
<keyword evidence="2 7" id="KW-0812">Transmembrane</keyword>
<evidence type="ECO:0000313" key="10">
    <source>
        <dbReference type="Proteomes" id="UP000799118"/>
    </source>
</evidence>
<evidence type="ECO:0000256" key="1">
    <source>
        <dbReference type="ARBA" id="ARBA00004141"/>
    </source>
</evidence>
<feature type="transmembrane region" description="Helical" evidence="7">
    <location>
        <begin position="76"/>
        <end position="101"/>
    </location>
</feature>
<dbReference type="PANTHER" id="PTHR33048">
    <property type="entry name" value="PTH11-LIKE INTEGRAL MEMBRANE PROTEIN (AFU_ORTHOLOGUE AFUA_5G11245)"/>
    <property type="match status" value="1"/>
</dbReference>
<dbReference type="Proteomes" id="UP000799118">
    <property type="component" value="Unassembled WGS sequence"/>
</dbReference>
<feature type="transmembrane region" description="Helical" evidence="7">
    <location>
        <begin position="6"/>
        <end position="27"/>
    </location>
</feature>
<evidence type="ECO:0000313" key="9">
    <source>
        <dbReference type="EMBL" id="KAE9406563.1"/>
    </source>
</evidence>
<reference evidence="9" key="1">
    <citation type="journal article" date="2019" name="Environ. Microbiol.">
        <title>Fungal ecological strategies reflected in gene transcription - a case study of two litter decomposers.</title>
        <authorList>
            <person name="Barbi F."/>
            <person name="Kohler A."/>
            <person name="Barry K."/>
            <person name="Baskaran P."/>
            <person name="Daum C."/>
            <person name="Fauchery L."/>
            <person name="Ihrmark K."/>
            <person name="Kuo A."/>
            <person name="LaButti K."/>
            <person name="Lipzen A."/>
            <person name="Morin E."/>
            <person name="Grigoriev I.V."/>
            <person name="Henrissat B."/>
            <person name="Lindahl B."/>
            <person name="Martin F."/>
        </authorList>
    </citation>
    <scope>NUCLEOTIDE SEQUENCE</scope>
    <source>
        <strain evidence="9">JB14</strain>
    </source>
</reference>
<evidence type="ECO:0000256" key="2">
    <source>
        <dbReference type="ARBA" id="ARBA00022692"/>
    </source>
</evidence>